<dbReference type="InterPro" id="IPR036457">
    <property type="entry name" value="PPM-type-like_dom_sf"/>
</dbReference>
<dbReference type="EMBL" id="PJEG01000001">
    <property type="protein sequence ID" value="PKD15703.1"/>
    <property type="molecule type" value="Genomic_DNA"/>
</dbReference>
<evidence type="ECO:0008006" key="3">
    <source>
        <dbReference type="Google" id="ProtNLM"/>
    </source>
</evidence>
<accession>A0A2N0TLR9</accession>
<comment type="caution">
    <text evidence="1">The sequence shown here is derived from an EMBL/GenBank/DDBJ whole genome shotgun (WGS) entry which is preliminary data.</text>
</comment>
<dbReference type="AlphaFoldDB" id="A0A2N0TLR9"/>
<dbReference type="SUPFAM" id="SSF81606">
    <property type="entry name" value="PP2C-like"/>
    <property type="match status" value="1"/>
</dbReference>
<evidence type="ECO:0000313" key="1">
    <source>
        <dbReference type="EMBL" id="PKD15703.1"/>
    </source>
</evidence>
<dbReference type="Proteomes" id="UP000232928">
    <property type="component" value="Unassembled WGS sequence"/>
</dbReference>
<organism evidence="1 2">
    <name type="scientific">Bifidobacterium longum</name>
    <dbReference type="NCBI Taxonomy" id="216816"/>
    <lineage>
        <taxon>Bacteria</taxon>
        <taxon>Bacillati</taxon>
        <taxon>Actinomycetota</taxon>
        <taxon>Actinomycetes</taxon>
        <taxon>Bifidobacteriales</taxon>
        <taxon>Bifidobacteriaceae</taxon>
        <taxon>Bifidobacterium</taxon>
    </lineage>
</organism>
<name>A0A2N0TLR9_BIFLN</name>
<dbReference type="RefSeq" id="WP_101027263.1">
    <property type="nucleotide sequence ID" value="NZ_PJEG01000001.1"/>
</dbReference>
<evidence type="ECO:0000313" key="2">
    <source>
        <dbReference type="Proteomes" id="UP000232928"/>
    </source>
</evidence>
<reference evidence="1 2" key="1">
    <citation type="submission" date="2017-12" db="EMBL/GenBank/DDBJ databases">
        <title>Bifidobacterium longum APC/DPC strains.</title>
        <authorList>
            <person name="Arboleya S."/>
        </authorList>
    </citation>
    <scope>NUCLEOTIDE SEQUENCE [LARGE SCALE GENOMIC DNA]</scope>
    <source>
        <strain evidence="1 2">APC1461</strain>
    </source>
</reference>
<dbReference type="Gene3D" id="3.60.40.10">
    <property type="entry name" value="PPM-type phosphatase domain"/>
    <property type="match status" value="1"/>
</dbReference>
<protein>
    <recommendedName>
        <fullName evidence="3">Protein phosphatase 2C domain-containing protein</fullName>
    </recommendedName>
</protein>
<sequence>MIEVIEARTVGKKGDPALNEDGFVVAGGIAAVVDGVTSKSTAGIWEPSGGVVARRALCAALERLGSDEPPCDPADMRAVQRVLDGELRARYEHDRAAAAAGGIAYFRTHPVDRAEANAVVYSHGAGRIWLFGDCQAMVNGQAVDTVKTVDRLLGALRSFVVQAHDLAAEDSTRQQTGDGAADPGRAAIMSFLRMQNRFANTRGEFGYFVFDGFTDPTYPIRTLEARPGDEVVLASDGYPDLRPTLVESQAALEQLRRTDPRMLHVPGGTKGFDPLRGTYDDRTYLRFRVR</sequence>
<gene>
    <name evidence="1" type="ORF">APC1461_0025</name>
</gene>
<proteinExistence type="predicted"/>